<dbReference type="SUPFAM" id="SSF55729">
    <property type="entry name" value="Acyl-CoA N-acyltransferases (Nat)"/>
    <property type="match status" value="1"/>
</dbReference>
<dbReference type="RefSeq" id="WP_142928775.1">
    <property type="nucleotide sequence ID" value="NZ_ML660101.1"/>
</dbReference>
<dbReference type="Proteomes" id="UP000319732">
    <property type="component" value="Unassembled WGS sequence"/>
</dbReference>
<dbReference type="OrthoDB" id="9801656at2"/>
<dbReference type="Gene3D" id="3.40.630.30">
    <property type="match status" value="1"/>
</dbReference>
<evidence type="ECO:0000259" key="1">
    <source>
        <dbReference type="PROSITE" id="PS51186"/>
    </source>
</evidence>
<keyword evidence="2" id="KW-0808">Transferase</keyword>
<protein>
    <submittedName>
        <fullName evidence="2">GNAT family N-acetyltransferase</fullName>
    </submittedName>
</protein>
<dbReference type="InterPro" id="IPR016181">
    <property type="entry name" value="Acyl_CoA_acyltransferase"/>
</dbReference>
<evidence type="ECO:0000313" key="2">
    <source>
        <dbReference type="EMBL" id="TQV70674.1"/>
    </source>
</evidence>
<feature type="domain" description="N-acetyltransferase" evidence="1">
    <location>
        <begin position="11"/>
        <end position="184"/>
    </location>
</feature>
<comment type="caution">
    <text evidence="2">The sequence shown here is derived from an EMBL/GenBank/DDBJ whole genome shotgun (WGS) entry which is preliminary data.</text>
</comment>
<name>A0A545T0C6_9GAMM</name>
<dbReference type="InterPro" id="IPR000182">
    <property type="entry name" value="GNAT_dom"/>
</dbReference>
<dbReference type="PANTHER" id="PTHR43792">
    <property type="entry name" value="GNAT FAMILY, PUTATIVE (AFU_ORTHOLOGUE AFUA_3G00765)-RELATED-RELATED"/>
    <property type="match status" value="1"/>
</dbReference>
<sequence length="184" mass="20497">MRQPILRSKRLTLQPAKSNDVIPLQALWSQPEVRRFLFDDRDVSFELAESVLGSALACAPSGYGLWLVYLENQPEILGCVGLMPATTAAEYESGLAGLLEPVVALAAVHWHKGYAQEALSEVLTYAFDRLQQPCLCAVNDVPNVASERMLKKLGFDILSEVQGPKYRLRTYQLPHSSWMVLNHA</sequence>
<organism evidence="2 3">
    <name type="scientific">Exilibacterium tricleocarpae</name>
    <dbReference type="NCBI Taxonomy" id="2591008"/>
    <lineage>
        <taxon>Bacteria</taxon>
        <taxon>Pseudomonadati</taxon>
        <taxon>Pseudomonadota</taxon>
        <taxon>Gammaproteobacteria</taxon>
        <taxon>Cellvibrionales</taxon>
        <taxon>Cellvibrionaceae</taxon>
        <taxon>Exilibacterium</taxon>
    </lineage>
</organism>
<dbReference type="PANTHER" id="PTHR43792:SF1">
    <property type="entry name" value="N-ACETYLTRANSFERASE DOMAIN-CONTAINING PROTEIN"/>
    <property type="match status" value="1"/>
</dbReference>
<accession>A0A545T0C6</accession>
<dbReference type="Pfam" id="PF13302">
    <property type="entry name" value="Acetyltransf_3"/>
    <property type="match status" value="1"/>
</dbReference>
<dbReference type="AlphaFoldDB" id="A0A545T0C6"/>
<gene>
    <name evidence="2" type="ORF">FKG94_20290</name>
</gene>
<proteinExistence type="predicted"/>
<evidence type="ECO:0000313" key="3">
    <source>
        <dbReference type="Proteomes" id="UP000319732"/>
    </source>
</evidence>
<dbReference type="EMBL" id="VHSG01000023">
    <property type="protein sequence ID" value="TQV70674.1"/>
    <property type="molecule type" value="Genomic_DNA"/>
</dbReference>
<dbReference type="GO" id="GO:0016747">
    <property type="term" value="F:acyltransferase activity, transferring groups other than amino-acyl groups"/>
    <property type="evidence" value="ECO:0007669"/>
    <property type="project" value="InterPro"/>
</dbReference>
<dbReference type="InterPro" id="IPR051531">
    <property type="entry name" value="N-acetyltransferase"/>
</dbReference>
<reference evidence="2 3" key="1">
    <citation type="submission" date="2019-06" db="EMBL/GenBank/DDBJ databases">
        <title>Whole genome sequence for Cellvibrionaceae sp. R142.</title>
        <authorList>
            <person name="Wang G."/>
        </authorList>
    </citation>
    <scope>NUCLEOTIDE SEQUENCE [LARGE SCALE GENOMIC DNA]</scope>
    <source>
        <strain evidence="2 3">R142</strain>
    </source>
</reference>
<dbReference type="PROSITE" id="PS51186">
    <property type="entry name" value="GNAT"/>
    <property type="match status" value="1"/>
</dbReference>
<keyword evidence="3" id="KW-1185">Reference proteome</keyword>